<name>A0A4D7JN78_9BACT</name>
<protein>
    <recommendedName>
        <fullName evidence="4">NAD(P)-dependent oxidoreductase</fullName>
    </recommendedName>
</protein>
<keyword evidence="3" id="KW-1185">Reference proteome</keyword>
<dbReference type="Proteomes" id="UP000298616">
    <property type="component" value="Chromosome"/>
</dbReference>
<dbReference type="SUPFAM" id="SSF51735">
    <property type="entry name" value="NAD(P)-binding Rossmann-fold domains"/>
    <property type="match status" value="1"/>
</dbReference>
<organism evidence="2 3">
    <name type="scientific">Mangrovivirga cuniculi</name>
    <dbReference type="NCBI Taxonomy" id="2715131"/>
    <lineage>
        <taxon>Bacteria</taxon>
        <taxon>Pseudomonadati</taxon>
        <taxon>Bacteroidota</taxon>
        <taxon>Cytophagia</taxon>
        <taxon>Cytophagales</taxon>
        <taxon>Mangrovivirgaceae</taxon>
        <taxon>Mangrovivirga</taxon>
    </lineage>
</organism>
<accession>A0A4D7JN78</accession>
<evidence type="ECO:0000313" key="3">
    <source>
        <dbReference type="Proteomes" id="UP000298616"/>
    </source>
</evidence>
<dbReference type="AlphaFoldDB" id="A0A4D7JN78"/>
<dbReference type="InterPro" id="IPR036291">
    <property type="entry name" value="NAD(P)-bd_dom_sf"/>
</dbReference>
<evidence type="ECO:0000256" key="1">
    <source>
        <dbReference type="SAM" id="MobiDB-lite"/>
    </source>
</evidence>
<dbReference type="OrthoDB" id="751203at2"/>
<dbReference type="Gene3D" id="3.40.50.720">
    <property type="entry name" value="NAD(P)-binding Rossmann-like Domain"/>
    <property type="match status" value="1"/>
</dbReference>
<evidence type="ECO:0000313" key="2">
    <source>
        <dbReference type="EMBL" id="QCK14162.1"/>
    </source>
</evidence>
<proteinExistence type="predicted"/>
<gene>
    <name evidence="2" type="ORF">DCC35_05085</name>
</gene>
<feature type="region of interest" description="Disordered" evidence="1">
    <location>
        <begin position="232"/>
        <end position="252"/>
    </location>
</feature>
<reference evidence="2 3" key="1">
    <citation type="submission" date="2018-04" db="EMBL/GenBank/DDBJ databases">
        <title>Complete genome uncultured novel isolate.</title>
        <authorList>
            <person name="Merlino G."/>
        </authorList>
    </citation>
    <scope>NUCLEOTIDE SEQUENCE [LARGE SCALE GENOMIC DNA]</scope>
    <source>
        <strain evidence="3">R1DC9</strain>
    </source>
</reference>
<dbReference type="EMBL" id="CP028923">
    <property type="protein sequence ID" value="QCK14162.1"/>
    <property type="molecule type" value="Genomic_DNA"/>
</dbReference>
<dbReference type="KEGG" id="fpf:DCC35_05085"/>
<evidence type="ECO:0008006" key="4">
    <source>
        <dbReference type="Google" id="ProtNLM"/>
    </source>
</evidence>
<sequence length="279" mass="31627">MIFLVQLKKNSPVVAIAGCGWTGLPLGKKLSIDNYQVKGSVRHDEKITILNNAGITPYLMNLPDEVNKRFFTENDFLVISIPAGTKSGKGKLYLESIREIIKQLKLLSPGLSKVILLSSIGIYPHDEGQWTEDSGFELESDKQNIIRTAEKLIQENFENNLILRLGGLMGYDRYLAKYYLKKDILDIDPTPVNYVHRDDVIDVVIEGIQKDHRGIYNVVAPEHPPKYEVIQNSAHSKSVKLPPSGKKLTPESRTISGKKLMNEWDFGFKYPDPNRFWSN</sequence>